<evidence type="ECO:0000259" key="3">
    <source>
        <dbReference type="Pfam" id="PF00350"/>
    </source>
</evidence>
<dbReference type="Pfam" id="PF00350">
    <property type="entry name" value="Dynamin_N"/>
    <property type="match status" value="1"/>
</dbReference>
<evidence type="ECO:0000313" key="5">
    <source>
        <dbReference type="Proteomes" id="UP001319870"/>
    </source>
</evidence>
<gene>
    <name evidence="4" type="ORF">LEP48_08265</name>
</gene>
<comment type="caution">
    <text evidence="4">The sequence shown here is derived from an EMBL/GenBank/DDBJ whole genome shotgun (WGS) entry which is preliminary data.</text>
</comment>
<evidence type="ECO:0000256" key="1">
    <source>
        <dbReference type="SAM" id="MobiDB-lite"/>
    </source>
</evidence>
<evidence type="ECO:0000313" key="4">
    <source>
        <dbReference type="EMBL" id="MCA5893349.1"/>
    </source>
</evidence>
<feature type="transmembrane region" description="Helical" evidence="2">
    <location>
        <begin position="530"/>
        <end position="555"/>
    </location>
</feature>
<dbReference type="InterPro" id="IPR005662">
    <property type="entry name" value="GTPase_Era-like"/>
</dbReference>
<dbReference type="PANTHER" id="PTHR42698:SF1">
    <property type="entry name" value="GTPASE ERA, MITOCHONDRIAL"/>
    <property type="match status" value="1"/>
</dbReference>
<feature type="transmembrane region" description="Helical" evidence="2">
    <location>
        <begin position="471"/>
        <end position="495"/>
    </location>
</feature>
<keyword evidence="2" id="KW-0812">Transmembrane</keyword>
<organism evidence="4 5">
    <name type="scientific">Isoptericola luteus</name>
    <dbReference type="NCBI Taxonomy" id="2879484"/>
    <lineage>
        <taxon>Bacteria</taxon>
        <taxon>Bacillati</taxon>
        <taxon>Actinomycetota</taxon>
        <taxon>Actinomycetes</taxon>
        <taxon>Micrococcales</taxon>
        <taxon>Promicromonosporaceae</taxon>
        <taxon>Isoptericola</taxon>
    </lineage>
</organism>
<feature type="domain" description="Dynamin N-terminal" evidence="3">
    <location>
        <begin position="56"/>
        <end position="222"/>
    </location>
</feature>
<feature type="region of interest" description="Disordered" evidence="1">
    <location>
        <begin position="362"/>
        <end position="398"/>
    </location>
</feature>
<proteinExistence type="predicted"/>
<evidence type="ECO:0000256" key="2">
    <source>
        <dbReference type="SAM" id="Phobius"/>
    </source>
</evidence>
<dbReference type="PANTHER" id="PTHR42698">
    <property type="entry name" value="GTPASE ERA"/>
    <property type="match status" value="1"/>
</dbReference>
<dbReference type="Gene3D" id="3.40.50.300">
    <property type="entry name" value="P-loop containing nucleotide triphosphate hydrolases"/>
    <property type="match status" value="1"/>
</dbReference>
<sequence length="601" mass="62563">MSRTGAHIDLADRTSALETAVGAAEGRLDVPLLDDARAVAQRARERGGLSADHTVVALAGATGSGKSSVLNAVAGSAVATVGVRRPTTAHAVAAVWGDGAGPLLDWLEVRRRHEVQAPELDDGAGASDPAPPPRPTPLRTGLARLRRTSPPAGITTGLVLLDLPDHDSVVTEHRVRAERLVERADLLVWVVDPQKYADAALHERYLRPLAGRAEVVVVVLNQVDRLAADEVDALLADLRRLVVADGLDGARVLALSARTGQGVDQLKGLLAEAAARREAATARLTADLRAVAQRIEAACGPGARVTASGRAATDLVDALEDAAGVPTVVDAVAATHRRDAHLATGWPPTRWVSHLRRDPLRRLGLRRGGPGGPGGPGGTGGTVVTAGGGGHGPAEDRPELIRSSLPTARPAVRAAAATAVRRYVDSVTDQLPDAWALAVRERGQEPIDRLPGELDQAVVGTRLEAARRPRWWAVAGAVQWLLLVVAVAGLLWLAAAAAVEYFRLPSLILPVLTVDLTASGGGVLEVPWPTLLALGGLLGGLLLALVSRGIAAWGARRRAARVRKALRDAVARVGDRLVRLPVGNELAALADCRTAASIAAS</sequence>
<protein>
    <submittedName>
        <fullName evidence="4">50S ribosome-binding GTPase</fullName>
    </submittedName>
</protein>
<dbReference type="SUPFAM" id="SSF52540">
    <property type="entry name" value="P-loop containing nucleoside triphosphate hydrolases"/>
    <property type="match status" value="1"/>
</dbReference>
<dbReference type="Proteomes" id="UP001319870">
    <property type="component" value="Unassembled WGS sequence"/>
</dbReference>
<feature type="transmembrane region" description="Helical" evidence="2">
    <location>
        <begin position="507"/>
        <end position="524"/>
    </location>
</feature>
<dbReference type="RefSeq" id="WP_225565103.1">
    <property type="nucleotide sequence ID" value="NZ_JAIXCQ010000004.1"/>
</dbReference>
<feature type="region of interest" description="Disordered" evidence="1">
    <location>
        <begin position="117"/>
        <end position="143"/>
    </location>
</feature>
<feature type="compositionally biased region" description="Gly residues" evidence="1">
    <location>
        <begin position="366"/>
        <end position="392"/>
    </location>
</feature>
<dbReference type="EMBL" id="JAIXCQ010000004">
    <property type="protein sequence ID" value="MCA5893349.1"/>
    <property type="molecule type" value="Genomic_DNA"/>
</dbReference>
<keyword evidence="5" id="KW-1185">Reference proteome</keyword>
<keyword evidence="2" id="KW-0472">Membrane</keyword>
<dbReference type="InterPro" id="IPR027417">
    <property type="entry name" value="P-loop_NTPase"/>
</dbReference>
<reference evidence="4 5" key="1">
    <citation type="submission" date="2021-09" db="EMBL/GenBank/DDBJ databases">
        <title>Isoptericola luteus sp. nov., a novel bacterium isolated from Harbin, the capital city of Heilongjiang province.</title>
        <authorList>
            <person name="Li J."/>
        </authorList>
    </citation>
    <scope>NUCLEOTIDE SEQUENCE [LARGE SCALE GENOMIC DNA]</scope>
    <source>
        <strain evidence="4 5">NEAU-Y5</strain>
    </source>
</reference>
<keyword evidence="2" id="KW-1133">Transmembrane helix</keyword>
<accession>A0ABS7ZIC2</accession>
<dbReference type="InterPro" id="IPR045063">
    <property type="entry name" value="Dynamin_N"/>
</dbReference>
<name>A0ABS7ZIC2_9MICO</name>